<evidence type="ECO:0000256" key="3">
    <source>
        <dbReference type="ARBA" id="ARBA00022452"/>
    </source>
</evidence>
<keyword evidence="6" id="KW-0406">Ion transport</keyword>
<evidence type="ECO:0000256" key="7">
    <source>
        <dbReference type="ARBA" id="ARBA00023114"/>
    </source>
</evidence>
<dbReference type="PRINTS" id="PR01021">
    <property type="entry name" value="OMPADOMAIN"/>
</dbReference>
<gene>
    <name evidence="14" type="ORF">V3390_05625</name>
</gene>
<evidence type="ECO:0000256" key="10">
    <source>
        <dbReference type="PROSITE-ProRule" id="PRU00473"/>
    </source>
</evidence>
<reference evidence="14 15" key="1">
    <citation type="submission" date="2024-01" db="EMBL/GenBank/DDBJ databases">
        <title>Novel species of the genus Luteimonas isolated from rivers.</title>
        <authorList>
            <person name="Lu H."/>
        </authorList>
    </citation>
    <scope>NUCLEOTIDE SEQUENCE [LARGE SCALE GENOMIC DNA]</scope>
    <source>
        <strain evidence="14 15">FXH3W</strain>
    </source>
</reference>
<dbReference type="CDD" id="cd07185">
    <property type="entry name" value="OmpA_C-like"/>
    <property type="match status" value="1"/>
</dbReference>
<dbReference type="InterPro" id="IPR036737">
    <property type="entry name" value="OmpA-like_sf"/>
</dbReference>
<evidence type="ECO:0000259" key="13">
    <source>
        <dbReference type="PROSITE" id="PS51123"/>
    </source>
</evidence>
<dbReference type="Gene3D" id="2.40.160.20">
    <property type="match status" value="1"/>
</dbReference>
<comment type="caution">
    <text evidence="14">The sequence shown here is derived from an EMBL/GenBank/DDBJ whole genome shotgun (WGS) entry which is preliminary data.</text>
</comment>
<dbReference type="SUPFAM" id="SSF103088">
    <property type="entry name" value="OmpA-like"/>
    <property type="match status" value="1"/>
</dbReference>
<keyword evidence="3" id="KW-1134">Transmembrane beta strand</keyword>
<keyword evidence="4" id="KW-0812">Transmembrane</keyword>
<sequence length="366" mass="39176">MKKTILAAALLGGTMIAGAAAAQDFDNRWYVTGTAGYNFQDNDRNTEDTPFGAIGLGKQITPSVAVDVELNYQNPATTRNSDLYWHQYGISVDARKFFMNDKNWRPYVVGGLGYQYHSEEVAALDNNGPTHRKGGNLAAKAGIGLESRASDRVRVRTELAYRVDMDDEGVSPNFDGSADDKDSFGDLLASIGVVVPLGALPAAPVPEAPVVAAPSCSDLDDDGDGVNNCNDKCPGSAAGQAIGADGCPVPVSIDLRGVNFDFDKDTLRPDAIEILNQAVEVLKRNPTMRAEVAGHTDLCGSDSYNQPLSERRARVVYDYLTANGIDAARLSGPTGYGESRPLENTPQTLPACKSETNRRTELNVQN</sequence>
<evidence type="ECO:0000313" key="15">
    <source>
        <dbReference type="Proteomes" id="UP001356170"/>
    </source>
</evidence>
<evidence type="ECO:0000256" key="9">
    <source>
        <dbReference type="ARBA" id="ARBA00023237"/>
    </source>
</evidence>
<proteinExistence type="predicted"/>
<dbReference type="Pfam" id="PF00691">
    <property type="entry name" value="OmpA"/>
    <property type="match status" value="1"/>
</dbReference>
<evidence type="ECO:0000313" key="14">
    <source>
        <dbReference type="EMBL" id="MEF2155714.1"/>
    </source>
</evidence>
<dbReference type="InterPro" id="IPR006664">
    <property type="entry name" value="OMP_bac"/>
</dbReference>
<evidence type="ECO:0000256" key="11">
    <source>
        <dbReference type="SAM" id="MobiDB-lite"/>
    </source>
</evidence>
<keyword evidence="5 12" id="KW-0732">Signal</keyword>
<evidence type="ECO:0000256" key="2">
    <source>
        <dbReference type="ARBA" id="ARBA00022448"/>
    </source>
</evidence>
<dbReference type="Pfam" id="PF13505">
    <property type="entry name" value="OMP_b-brl"/>
    <property type="match status" value="1"/>
</dbReference>
<dbReference type="Gene3D" id="3.30.1330.60">
    <property type="entry name" value="OmpA-like domain"/>
    <property type="match status" value="1"/>
</dbReference>
<dbReference type="SUPFAM" id="SSF103647">
    <property type="entry name" value="TSP type-3 repeat"/>
    <property type="match status" value="1"/>
</dbReference>
<feature type="region of interest" description="Disordered" evidence="11">
    <location>
        <begin position="331"/>
        <end position="350"/>
    </location>
</feature>
<dbReference type="PANTHER" id="PTHR30329">
    <property type="entry name" value="STATOR ELEMENT OF FLAGELLAR MOTOR COMPLEX"/>
    <property type="match status" value="1"/>
</dbReference>
<name>A0ABU7UYV4_9GAMM</name>
<comment type="subcellular location">
    <subcellularLocation>
        <location evidence="1">Cell outer membrane</location>
        <topology evidence="1">Multi-pass membrane protein</topology>
    </subcellularLocation>
</comment>
<dbReference type="PROSITE" id="PS51123">
    <property type="entry name" value="OMPA_2"/>
    <property type="match status" value="1"/>
</dbReference>
<dbReference type="InterPro" id="IPR028974">
    <property type="entry name" value="TSP_type-3_rpt"/>
</dbReference>
<dbReference type="InterPro" id="IPR011250">
    <property type="entry name" value="OMP/PagP_B-barrel"/>
</dbReference>
<dbReference type="InterPro" id="IPR006665">
    <property type="entry name" value="OmpA-like"/>
</dbReference>
<keyword evidence="8 10" id="KW-0472">Membrane</keyword>
<dbReference type="Proteomes" id="UP001356170">
    <property type="component" value="Unassembled WGS sequence"/>
</dbReference>
<feature type="domain" description="OmpA-like" evidence="13">
    <location>
        <begin position="247"/>
        <end position="366"/>
    </location>
</feature>
<dbReference type="EMBL" id="JAZHBO010000002">
    <property type="protein sequence ID" value="MEF2155714.1"/>
    <property type="molecule type" value="Genomic_DNA"/>
</dbReference>
<dbReference type="RefSeq" id="WP_331690103.1">
    <property type="nucleotide sequence ID" value="NZ_JAZHBN010000007.1"/>
</dbReference>
<organism evidence="14 15">
    <name type="scientific">Aquilutibacter rugosus</name>
    <dbReference type="NCBI Taxonomy" id="3115820"/>
    <lineage>
        <taxon>Bacteria</taxon>
        <taxon>Pseudomonadati</taxon>
        <taxon>Pseudomonadota</taxon>
        <taxon>Gammaproteobacteria</taxon>
        <taxon>Lysobacterales</taxon>
        <taxon>Lysobacteraceae</taxon>
        <taxon>Aquilutibacter</taxon>
    </lineage>
</organism>
<protein>
    <submittedName>
        <fullName evidence="14">OmpA family protein</fullName>
    </submittedName>
</protein>
<feature type="signal peptide" evidence="12">
    <location>
        <begin position="1"/>
        <end position="19"/>
    </location>
</feature>
<feature type="chain" id="PRO_5047063277" evidence="12">
    <location>
        <begin position="20"/>
        <end position="366"/>
    </location>
</feature>
<keyword evidence="15" id="KW-1185">Reference proteome</keyword>
<evidence type="ECO:0000256" key="1">
    <source>
        <dbReference type="ARBA" id="ARBA00004571"/>
    </source>
</evidence>
<dbReference type="PANTHER" id="PTHR30329:SF21">
    <property type="entry name" value="LIPOPROTEIN YIAD-RELATED"/>
    <property type="match status" value="1"/>
</dbReference>
<dbReference type="SUPFAM" id="SSF56925">
    <property type="entry name" value="OMPA-like"/>
    <property type="match status" value="1"/>
</dbReference>
<evidence type="ECO:0000256" key="6">
    <source>
        <dbReference type="ARBA" id="ARBA00023065"/>
    </source>
</evidence>
<dbReference type="InterPro" id="IPR027385">
    <property type="entry name" value="Beta-barrel_OMP"/>
</dbReference>
<keyword evidence="2" id="KW-0813">Transport</keyword>
<evidence type="ECO:0000256" key="5">
    <source>
        <dbReference type="ARBA" id="ARBA00022729"/>
    </source>
</evidence>
<dbReference type="InterPro" id="IPR050330">
    <property type="entry name" value="Bact_OuterMem_StrucFunc"/>
</dbReference>
<accession>A0ABU7UYV4</accession>
<evidence type="ECO:0000256" key="8">
    <source>
        <dbReference type="ARBA" id="ARBA00023136"/>
    </source>
</evidence>
<keyword evidence="7" id="KW-0626">Porin</keyword>
<keyword evidence="9" id="KW-0998">Cell outer membrane</keyword>
<evidence type="ECO:0000256" key="12">
    <source>
        <dbReference type="SAM" id="SignalP"/>
    </source>
</evidence>
<evidence type="ECO:0000256" key="4">
    <source>
        <dbReference type="ARBA" id="ARBA00022692"/>
    </source>
</evidence>